<evidence type="ECO:0000256" key="1">
    <source>
        <dbReference type="ARBA" id="ARBA00010790"/>
    </source>
</evidence>
<dbReference type="RefSeq" id="WP_289843574.1">
    <property type="nucleotide sequence ID" value="NZ_CATKSH010000009.1"/>
</dbReference>
<dbReference type="PANTHER" id="PTHR46056">
    <property type="entry name" value="LONG-CHAIN-ALCOHOL OXIDASE"/>
    <property type="match status" value="1"/>
</dbReference>
<organism evidence="6 7">
    <name type="scientific">Brytella acorum</name>
    <dbReference type="NCBI Taxonomy" id="2959299"/>
    <lineage>
        <taxon>Bacteria</taxon>
        <taxon>Pseudomonadati</taxon>
        <taxon>Pseudomonadota</taxon>
        <taxon>Alphaproteobacteria</taxon>
        <taxon>Acetobacterales</taxon>
        <taxon>Acetobacteraceae</taxon>
        <taxon>Brytella</taxon>
    </lineage>
</organism>
<keyword evidence="2" id="KW-0285">Flavoprotein</keyword>
<dbReference type="AlphaFoldDB" id="A0AA35UWR0"/>
<dbReference type="InterPro" id="IPR017896">
    <property type="entry name" value="4Fe4S_Fe-S-bd"/>
</dbReference>
<gene>
    <name evidence="6" type="ORF">LMG32879_001735</name>
</gene>
<dbReference type="GO" id="GO:0016614">
    <property type="term" value="F:oxidoreductase activity, acting on CH-OH group of donors"/>
    <property type="evidence" value="ECO:0007669"/>
    <property type="project" value="InterPro"/>
</dbReference>
<keyword evidence="3" id="KW-0274">FAD</keyword>
<comment type="caution">
    <text evidence="6">The sequence shown here is derived from an EMBL/GenBank/DDBJ whole genome shotgun (WGS) entry which is preliminary data.</text>
</comment>
<evidence type="ECO:0000259" key="5">
    <source>
        <dbReference type="PROSITE" id="PS51379"/>
    </source>
</evidence>
<dbReference type="Pfam" id="PF00732">
    <property type="entry name" value="GMC_oxred_N"/>
    <property type="match status" value="1"/>
</dbReference>
<dbReference type="GO" id="GO:0050660">
    <property type="term" value="F:flavin adenine dinucleotide binding"/>
    <property type="evidence" value="ECO:0007669"/>
    <property type="project" value="InterPro"/>
</dbReference>
<evidence type="ECO:0000313" key="6">
    <source>
        <dbReference type="EMBL" id="CAI9120895.1"/>
    </source>
</evidence>
<dbReference type="InterPro" id="IPR036188">
    <property type="entry name" value="FAD/NAD-bd_sf"/>
</dbReference>
<dbReference type="InterPro" id="IPR007867">
    <property type="entry name" value="GMC_OxRtase_C"/>
</dbReference>
<keyword evidence="4" id="KW-0560">Oxidoreductase</keyword>
<protein>
    <submittedName>
        <fullName evidence="6">GMC family oxidoreductase</fullName>
    </submittedName>
</protein>
<evidence type="ECO:0000256" key="2">
    <source>
        <dbReference type="ARBA" id="ARBA00022630"/>
    </source>
</evidence>
<name>A0AA35UWR0_9PROT</name>
<proteinExistence type="inferred from homology"/>
<dbReference type="Gene3D" id="3.50.50.60">
    <property type="entry name" value="FAD/NAD(P)-binding domain"/>
    <property type="match status" value="2"/>
</dbReference>
<dbReference type="Proteomes" id="UP001176960">
    <property type="component" value="Unassembled WGS sequence"/>
</dbReference>
<keyword evidence="7" id="KW-1185">Reference proteome</keyword>
<dbReference type="PROSITE" id="PS51379">
    <property type="entry name" value="4FE4S_FER_2"/>
    <property type="match status" value="1"/>
</dbReference>
<evidence type="ECO:0000256" key="3">
    <source>
        <dbReference type="ARBA" id="ARBA00022827"/>
    </source>
</evidence>
<dbReference type="SUPFAM" id="SSF51905">
    <property type="entry name" value="FAD/NAD(P)-binding domain"/>
    <property type="match status" value="1"/>
</dbReference>
<dbReference type="EMBL" id="CATKSH010000009">
    <property type="protein sequence ID" value="CAI9120895.1"/>
    <property type="molecule type" value="Genomic_DNA"/>
</dbReference>
<reference evidence="6" key="1">
    <citation type="submission" date="2023-03" db="EMBL/GenBank/DDBJ databases">
        <authorList>
            <person name="Cleenwerck I."/>
        </authorList>
    </citation>
    <scope>NUCLEOTIDE SEQUENCE</scope>
    <source>
        <strain evidence="6">LMG 32879</strain>
    </source>
</reference>
<dbReference type="InterPro" id="IPR000172">
    <property type="entry name" value="GMC_OxRdtase_N"/>
</dbReference>
<dbReference type="Pfam" id="PF05199">
    <property type="entry name" value="GMC_oxred_C"/>
    <property type="match status" value="1"/>
</dbReference>
<comment type="similarity">
    <text evidence="1">Belongs to the GMC oxidoreductase family.</text>
</comment>
<accession>A0AA35UWR0</accession>
<evidence type="ECO:0000256" key="4">
    <source>
        <dbReference type="ARBA" id="ARBA00023002"/>
    </source>
</evidence>
<evidence type="ECO:0000313" key="7">
    <source>
        <dbReference type="Proteomes" id="UP001176960"/>
    </source>
</evidence>
<sequence length="514" mass="54769">MGAASVKGARYEDDDIVDAVVVGTGAGGAPVLAQLARAGLKVVALEAGPRFDSRQFTPDEIIASEFYWQEERLSGGHTPQAFGGNNSGTGVGGSMLHYGAFLPRIDARDFQLFSETGRGIDWPISRETLLPYMMQVEREIGTSGPDSYIWEPERRFSSPPPPRNAACEAMLRGCEALGIRASDGPAGLLTRATAEREACVSCGACHQGCRNGAKSGVDNTFLRRAEADGADIRPGCFVHGIETDAHGHVCAVVYRHDGVDYRQKCRLLVLAAGAVETARLLLHTGLANSSEQVGRNYMAHPSPQVWGTLPGETRPNKGYPSLAITEDMIRPADARFAGGYLIQSLGMMPVTWGTLVARGRGLWGQALTEYLGHYNHVVGLGAHGECLPHSDNRVVLSDEPGMAGVPKPLITFSHGPNEDALCAHAIATMTAILEAAGATDIWSVSRDAHMIGTCRMGDDPDHAVVDPFGRSFDVGNLWICDHSIFPSATSANPALAIMALGLRMAEHMLAMATA</sequence>
<feature type="domain" description="4Fe-4S ferredoxin-type" evidence="5">
    <location>
        <begin position="190"/>
        <end position="219"/>
    </location>
</feature>
<dbReference type="SUPFAM" id="SSF54373">
    <property type="entry name" value="FAD-linked reductases, C-terminal domain"/>
    <property type="match status" value="1"/>
</dbReference>
<dbReference type="PANTHER" id="PTHR46056:SF12">
    <property type="entry name" value="LONG-CHAIN-ALCOHOL OXIDASE"/>
    <property type="match status" value="1"/>
</dbReference>